<gene>
    <name evidence="1" type="ORF">IHE45_12G031600</name>
</gene>
<organism evidence="1 2">
    <name type="scientific">Dioscorea alata</name>
    <name type="common">Purple yam</name>
    <dbReference type="NCBI Taxonomy" id="55571"/>
    <lineage>
        <taxon>Eukaryota</taxon>
        <taxon>Viridiplantae</taxon>
        <taxon>Streptophyta</taxon>
        <taxon>Embryophyta</taxon>
        <taxon>Tracheophyta</taxon>
        <taxon>Spermatophyta</taxon>
        <taxon>Magnoliopsida</taxon>
        <taxon>Liliopsida</taxon>
        <taxon>Dioscoreales</taxon>
        <taxon>Dioscoreaceae</taxon>
        <taxon>Dioscorea</taxon>
    </lineage>
</organism>
<dbReference type="EC" id="2.7.7.49" evidence="1"/>
<evidence type="ECO:0000313" key="2">
    <source>
        <dbReference type="Proteomes" id="UP000827976"/>
    </source>
</evidence>
<keyword evidence="1" id="KW-0808">Transferase</keyword>
<proteinExistence type="predicted"/>
<accession>A0ACB7V1C0</accession>
<reference evidence="2" key="1">
    <citation type="journal article" date="2022" name="Nat. Commun.">
        <title>Chromosome evolution and the genetic basis of agronomically important traits in greater yam.</title>
        <authorList>
            <person name="Bredeson J.V."/>
            <person name="Lyons J.B."/>
            <person name="Oniyinde I.O."/>
            <person name="Okereke N.R."/>
            <person name="Kolade O."/>
            <person name="Nnabue I."/>
            <person name="Nwadili C.O."/>
            <person name="Hribova E."/>
            <person name="Parker M."/>
            <person name="Nwogha J."/>
            <person name="Shu S."/>
            <person name="Carlson J."/>
            <person name="Kariba R."/>
            <person name="Muthemba S."/>
            <person name="Knop K."/>
            <person name="Barton G.J."/>
            <person name="Sherwood A.V."/>
            <person name="Lopez-Montes A."/>
            <person name="Asiedu R."/>
            <person name="Jamnadass R."/>
            <person name="Muchugi A."/>
            <person name="Goodstein D."/>
            <person name="Egesi C.N."/>
            <person name="Featherston J."/>
            <person name="Asfaw A."/>
            <person name="Simpson G.G."/>
            <person name="Dolezel J."/>
            <person name="Hendre P.S."/>
            <person name="Van Deynze A."/>
            <person name="Kumar P.L."/>
            <person name="Obidiegwu J.E."/>
            <person name="Bhattacharjee R."/>
            <person name="Rokhsar D.S."/>
        </authorList>
    </citation>
    <scope>NUCLEOTIDE SEQUENCE [LARGE SCALE GENOMIC DNA]</scope>
    <source>
        <strain evidence="2">cv. TDa95/00328</strain>
    </source>
</reference>
<dbReference type="Proteomes" id="UP000827976">
    <property type="component" value="Chromosome 12"/>
</dbReference>
<comment type="caution">
    <text evidence="1">The sequence shown here is derived from an EMBL/GenBank/DDBJ whole genome shotgun (WGS) entry which is preliminary data.</text>
</comment>
<evidence type="ECO:0000313" key="1">
    <source>
        <dbReference type="EMBL" id="KAH7667013.1"/>
    </source>
</evidence>
<keyword evidence="1" id="KW-0548">Nucleotidyltransferase</keyword>
<keyword evidence="1" id="KW-0695">RNA-directed DNA polymerase</keyword>
<sequence>MECYKCHKLGYFQFECPSWDKEANYAELGDKEEEEMFLMAYVEDNGARREDIWFLDSGCCNHMSGDKSLFCDLDESFKYKVKLGNNSIMQVTGRGNVRLKVGSFTHVVSAVYYVPELINNLLSIG</sequence>
<protein>
    <submittedName>
        <fullName evidence="1">RNA-directed DNA polymerase protein</fullName>
        <ecNumber evidence="1">2.7.7.49</ecNumber>
    </submittedName>
</protein>
<dbReference type="EMBL" id="CM037022">
    <property type="protein sequence ID" value="KAH7667013.1"/>
    <property type="molecule type" value="Genomic_DNA"/>
</dbReference>
<name>A0ACB7V1C0_DIOAL</name>
<keyword evidence="2" id="KW-1185">Reference proteome</keyword>